<dbReference type="Gene3D" id="1.10.12.10">
    <property type="entry name" value="Lyase 2-enoyl-coa Hydratase, Chain A, domain 2"/>
    <property type="match status" value="1"/>
</dbReference>
<evidence type="ECO:0000256" key="2">
    <source>
        <dbReference type="ARBA" id="ARBA00023239"/>
    </source>
</evidence>
<dbReference type="GO" id="GO:0004300">
    <property type="term" value="F:enoyl-CoA hydratase activity"/>
    <property type="evidence" value="ECO:0007669"/>
    <property type="project" value="UniProtKB-EC"/>
</dbReference>
<evidence type="ECO:0000256" key="1">
    <source>
        <dbReference type="ARBA" id="ARBA00005254"/>
    </source>
</evidence>
<dbReference type="InterPro" id="IPR001753">
    <property type="entry name" value="Enoyl-CoA_hydra/iso"/>
</dbReference>
<evidence type="ECO:0000313" key="6">
    <source>
        <dbReference type="Proteomes" id="UP000278440"/>
    </source>
</evidence>
<dbReference type="GO" id="GO:0006635">
    <property type="term" value="P:fatty acid beta-oxidation"/>
    <property type="evidence" value="ECO:0007669"/>
    <property type="project" value="TreeGrafter"/>
</dbReference>
<evidence type="ECO:0000256" key="3">
    <source>
        <dbReference type="ARBA" id="ARBA00023709"/>
    </source>
</evidence>
<dbReference type="AlphaFoldDB" id="A0A495Y285"/>
<dbReference type="Proteomes" id="UP000278440">
    <property type="component" value="Unassembled WGS sequence"/>
</dbReference>
<dbReference type="PANTHER" id="PTHR11941">
    <property type="entry name" value="ENOYL-COA HYDRATASE-RELATED"/>
    <property type="match status" value="1"/>
</dbReference>
<keyword evidence="2" id="KW-0456">Lyase</keyword>
<comment type="catalytic activity">
    <reaction evidence="4">
        <text>a 4-saturated-(3S)-3-hydroxyacyl-CoA = a (3E)-enoyl-CoA + H2O</text>
        <dbReference type="Rhea" id="RHEA:20724"/>
        <dbReference type="ChEBI" id="CHEBI:15377"/>
        <dbReference type="ChEBI" id="CHEBI:58521"/>
        <dbReference type="ChEBI" id="CHEBI:137480"/>
        <dbReference type="EC" id="4.2.1.17"/>
    </reaction>
</comment>
<comment type="caution">
    <text evidence="5">The sequence shown here is derived from an EMBL/GenBank/DDBJ whole genome shotgun (WGS) entry which is preliminary data.</text>
</comment>
<dbReference type="InterPro" id="IPR054898">
    <property type="entry name" value="EnCoAhydt_DpgD"/>
</dbReference>
<proteinExistence type="inferred from homology"/>
<evidence type="ECO:0000313" key="5">
    <source>
        <dbReference type="EMBL" id="RKT79515.1"/>
    </source>
</evidence>
<dbReference type="NCBIfam" id="NF042430">
    <property type="entry name" value="EnCoAhydt_DpgD"/>
    <property type="match status" value="1"/>
</dbReference>
<organism evidence="5 6">
    <name type="scientific">Terracoccus luteus</name>
    <dbReference type="NCBI Taxonomy" id="53356"/>
    <lineage>
        <taxon>Bacteria</taxon>
        <taxon>Bacillati</taxon>
        <taxon>Actinomycetota</taxon>
        <taxon>Actinomycetes</taxon>
        <taxon>Micrococcales</taxon>
        <taxon>Intrasporangiaceae</taxon>
        <taxon>Terracoccus</taxon>
    </lineage>
</organism>
<dbReference type="Gene3D" id="3.90.226.10">
    <property type="entry name" value="2-enoyl-CoA Hydratase, Chain A, domain 1"/>
    <property type="match status" value="1"/>
</dbReference>
<sequence>MSATISDRSPVIVHVEGHVARITLNRPEVLNALDSETHRRLADAWEVVQGDTDVRVAVLTGAGTRAFCVGQDLKETAAHTDAVRAVSFGSAGKPGAPRLTDRFDITKPVVARVFGHVLGGGFELAMATDLIVAADDSSFGLPEALRGLVPGAGGVFRLGRQVPPRVALEHLLTGRPMSAERALQFGLVNAVVPREDLDRSVDDLVQAILRAAPLSVRAIKQSFYESQALPLPDAFTRTYVEEERRRQSRDAREGVVAFAEKRDPVWTGS</sequence>
<dbReference type="InterPro" id="IPR014748">
    <property type="entry name" value="Enoyl-CoA_hydra_C"/>
</dbReference>
<comment type="catalytic activity">
    <reaction evidence="3">
        <text>a (3S)-3-hydroxyacyl-CoA = a (2E)-enoyl-CoA + H2O</text>
        <dbReference type="Rhea" id="RHEA:16105"/>
        <dbReference type="ChEBI" id="CHEBI:15377"/>
        <dbReference type="ChEBI" id="CHEBI:57318"/>
        <dbReference type="ChEBI" id="CHEBI:58856"/>
        <dbReference type="EC" id="4.2.1.17"/>
    </reaction>
</comment>
<dbReference type="Pfam" id="PF00378">
    <property type="entry name" value="ECH_1"/>
    <property type="match status" value="1"/>
</dbReference>
<name>A0A495Y285_9MICO</name>
<dbReference type="SUPFAM" id="SSF52096">
    <property type="entry name" value="ClpP/crotonase"/>
    <property type="match status" value="1"/>
</dbReference>
<dbReference type="CDD" id="cd06558">
    <property type="entry name" value="crotonase-like"/>
    <property type="match status" value="1"/>
</dbReference>
<gene>
    <name evidence="5" type="ORF">DFJ68_2988</name>
</gene>
<accession>A0A495Y285</accession>
<keyword evidence="6" id="KW-1185">Reference proteome</keyword>
<comment type="similarity">
    <text evidence="1">Belongs to the enoyl-CoA hydratase/isomerase family.</text>
</comment>
<dbReference type="InterPro" id="IPR029045">
    <property type="entry name" value="ClpP/crotonase-like_dom_sf"/>
</dbReference>
<dbReference type="EMBL" id="RBXT01000001">
    <property type="protein sequence ID" value="RKT79515.1"/>
    <property type="molecule type" value="Genomic_DNA"/>
</dbReference>
<dbReference type="PANTHER" id="PTHR11941:SF54">
    <property type="entry name" value="ENOYL-COA HYDRATASE, MITOCHONDRIAL"/>
    <property type="match status" value="1"/>
</dbReference>
<evidence type="ECO:0000256" key="4">
    <source>
        <dbReference type="ARBA" id="ARBA00023717"/>
    </source>
</evidence>
<protein>
    <submittedName>
        <fullName evidence="5">(3,5-dihydroxycyclohex-3-enyl)acetyl-CoA dehydratase subunit D</fullName>
    </submittedName>
</protein>
<reference evidence="5 6" key="1">
    <citation type="submission" date="2018-10" db="EMBL/GenBank/DDBJ databases">
        <title>Sequencing the genomes of 1000 actinobacteria strains.</title>
        <authorList>
            <person name="Klenk H.-P."/>
        </authorList>
    </citation>
    <scope>NUCLEOTIDE SEQUENCE [LARGE SCALE GENOMIC DNA]</scope>
    <source>
        <strain evidence="5 6">DSM 44267</strain>
    </source>
</reference>